<organism evidence="2">
    <name type="scientific">uncultured Acidimicrobiales bacterium</name>
    <dbReference type="NCBI Taxonomy" id="310071"/>
    <lineage>
        <taxon>Bacteria</taxon>
        <taxon>Bacillati</taxon>
        <taxon>Actinomycetota</taxon>
        <taxon>Acidimicrobiia</taxon>
        <taxon>Acidimicrobiales</taxon>
        <taxon>environmental samples</taxon>
    </lineage>
</organism>
<keyword evidence="2" id="KW-0808">Transferase</keyword>
<dbReference type="GO" id="GO:0004805">
    <property type="term" value="F:trehalose-phosphatase activity"/>
    <property type="evidence" value="ECO:0007669"/>
    <property type="project" value="TreeGrafter"/>
</dbReference>
<dbReference type="Gene3D" id="3.40.50.2000">
    <property type="entry name" value="Glycogen Phosphorylase B"/>
    <property type="match status" value="2"/>
</dbReference>
<evidence type="ECO:0000313" key="2">
    <source>
        <dbReference type="EMBL" id="CAA9221648.1"/>
    </source>
</evidence>
<dbReference type="EMBL" id="CADCTB010000046">
    <property type="protein sequence ID" value="CAA9221648.1"/>
    <property type="molecule type" value="Genomic_DNA"/>
</dbReference>
<reference evidence="2" key="1">
    <citation type="submission" date="2020-02" db="EMBL/GenBank/DDBJ databases">
        <authorList>
            <person name="Meier V. D."/>
        </authorList>
    </citation>
    <scope>NUCLEOTIDE SEQUENCE</scope>
    <source>
        <strain evidence="2">AVDCRST_MAG10</strain>
    </source>
</reference>
<dbReference type="GO" id="GO:0005992">
    <property type="term" value="P:trehalose biosynthetic process"/>
    <property type="evidence" value="ECO:0007669"/>
    <property type="project" value="InterPro"/>
</dbReference>
<keyword evidence="2" id="KW-0328">Glycosyltransferase</keyword>
<gene>
    <name evidence="2" type="ORF">AVDCRST_MAG10-706</name>
</gene>
<evidence type="ECO:0000256" key="1">
    <source>
        <dbReference type="ARBA" id="ARBA00008799"/>
    </source>
</evidence>
<dbReference type="Pfam" id="PF00982">
    <property type="entry name" value="Glyco_transf_20"/>
    <property type="match status" value="1"/>
</dbReference>
<dbReference type="GO" id="GO:0005829">
    <property type="term" value="C:cytosol"/>
    <property type="evidence" value="ECO:0007669"/>
    <property type="project" value="TreeGrafter"/>
</dbReference>
<dbReference type="InterPro" id="IPR001830">
    <property type="entry name" value="Glyco_trans_20"/>
</dbReference>
<proteinExistence type="inferred from homology"/>
<dbReference type="GO" id="GO:0003825">
    <property type="term" value="F:alpha,alpha-trehalose-phosphate synthase (UDP-forming) activity"/>
    <property type="evidence" value="ECO:0007669"/>
    <property type="project" value="UniProtKB-EC"/>
</dbReference>
<accession>A0A6J4HFA3</accession>
<sequence length="479" mass="52350">MSAAPVLIISNRGPVSFSFGDDGGLVAKRGGGGLVSSLGPLVRDIGATWMAAAATDADVEAAKEGVVDAEGFKFRSLAIDPAAYQMAYDVVSNGTLWFLHHGLFDLSRRPRLDRRWRQAWDAYRDVNHTFARAVIAEAPEGAIVLVQDYHLALVGTWLAQERRDLRAVHFSHIPFCEPGALRVLPSDVAEELLVGMGSHASCGFHSTRWAANFEACCDEVLGFTPATFVSPLSPHYDDIAAMAAEDACVREQGWIDEVRGDRKLIVRVDRIEPSKNLLRGFWAFDDLLQTRTEWRGRVIFVALVYPSREGLPEYLAYRQEVESVARVINDRWGTPGWTPIILDTSDNFPRSIAALVRYDVLLVNPVRDGLNLVAKEGPVLNTNNGVLALSREAGAWDELGGIALEVNPFDVSGTADVLAAALTMGTDQRKIHSRELAEAAAARVPRHWFDDMLEVAGSATGLPDVTSKKKTPPTGRARG</sequence>
<dbReference type="PANTHER" id="PTHR10788">
    <property type="entry name" value="TREHALOSE-6-PHOSPHATE SYNTHASE"/>
    <property type="match status" value="1"/>
</dbReference>
<dbReference type="SUPFAM" id="SSF53756">
    <property type="entry name" value="UDP-Glycosyltransferase/glycogen phosphorylase"/>
    <property type="match status" value="1"/>
</dbReference>
<dbReference type="PANTHER" id="PTHR10788:SF106">
    <property type="entry name" value="BCDNA.GH08860"/>
    <property type="match status" value="1"/>
</dbReference>
<dbReference type="AlphaFoldDB" id="A0A6J4HFA3"/>
<comment type="similarity">
    <text evidence="1">Belongs to the glycosyltransferase 20 family.</text>
</comment>
<protein>
    <submittedName>
        <fullName evidence="2">Alpha,alpha-trehalose-phosphate synthase [UDP-forming]</fullName>
        <ecNumber evidence="2">2.4.1.15</ecNumber>
    </submittedName>
</protein>
<name>A0A6J4HFA3_9ACTN</name>
<dbReference type="EC" id="2.4.1.15" evidence="2"/>